<dbReference type="AlphaFoldDB" id="N8W9H6"/>
<protein>
    <submittedName>
        <fullName evidence="1">Uncharacterized protein</fullName>
    </submittedName>
</protein>
<proteinExistence type="predicted"/>
<reference evidence="1 2" key="1">
    <citation type="submission" date="2013-02" db="EMBL/GenBank/DDBJ databases">
        <title>The Genome Sequence of Acinetobacter sp. CIP 56.2.</title>
        <authorList>
            <consortium name="The Broad Institute Genome Sequencing Platform"/>
            <consortium name="The Broad Institute Genome Sequencing Center for Infectious Disease"/>
            <person name="Cerqueira G."/>
            <person name="Feldgarden M."/>
            <person name="Courvalin P."/>
            <person name="Perichon B."/>
            <person name="Grillot-Courvalin C."/>
            <person name="Clermont D."/>
            <person name="Rocha E."/>
            <person name="Yoon E.-J."/>
            <person name="Nemec A."/>
            <person name="Walker B."/>
            <person name="Young S.K."/>
            <person name="Zeng Q."/>
            <person name="Gargeya S."/>
            <person name="Fitzgerald M."/>
            <person name="Haas B."/>
            <person name="Abouelleil A."/>
            <person name="Alvarado L."/>
            <person name="Arachchi H.M."/>
            <person name="Berlin A.M."/>
            <person name="Chapman S.B."/>
            <person name="Dewar J."/>
            <person name="Goldberg J."/>
            <person name="Griggs A."/>
            <person name="Gujja S."/>
            <person name="Hansen M."/>
            <person name="Howarth C."/>
            <person name="Imamovic A."/>
            <person name="Larimer J."/>
            <person name="McCowan C."/>
            <person name="Murphy C."/>
            <person name="Neiman D."/>
            <person name="Pearson M."/>
            <person name="Priest M."/>
            <person name="Roberts A."/>
            <person name="Saif S."/>
            <person name="Shea T."/>
            <person name="Sisk P."/>
            <person name="Sykes S."/>
            <person name="Wortman J."/>
            <person name="Nusbaum C."/>
            <person name="Birren B."/>
        </authorList>
    </citation>
    <scope>NUCLEOTIDE SEQUENCE [LARGE SCALE GENOMIC DNA]</scope>
    <source>
        <strain evidence="1 2">CIP 56.2</strain>
    </source>
</reference>
<name>N8W9H6_9GAMM</name>
<organism evidence="1 2">
    <name type="scientific">Acinetobacter higginsii</name>
    <dbReference type="NCBI Taxonomy" id="70347"/>
    <lineage>
        <taxon>Bacteria</taxon>
        <taxon>Pseudomonadati</taxon>
        <taxon>Pseudomonadota</taxon>
        <taxon>Gammaproteobacteria</taxon>
        <taxon>Moraxellales</taxon>
        <taxon>Moraxellaceae</taxon>
        <taxon>Acinetobacter</taxon>
    </lineage>
</organism>
<evidence type="ECO:0000313" key="2">
    <source>
        <dbReference type="Proteomes" id="UP000013209"/>
    </source>
</evidence>
<comment type="caution">
    <text evidence="1">The sequence shown here is derived from an EMBL/GenBank/DDBJ whole genome shotgun (WGS) entry which is preliminary data.</text>
</comment>
<dbReference type="EMBL" id="APPH01000015">
    <property type="protein sequence ID" value="ENV08581.1"/>
    <property type="molecule type" value="Genomic_DNA"/>
</dbReference>
<dbReference type="Proteomes" id="UP000013209">
    <property type="component" value="Unassembled WGS sequence"/>
</dbReference>
<accession>N8W9H6</accession>
<evidence type="ECO:0000313" key="1">
    <source>
        <dbReference type="EMBL" id="ENV08581.1"/>
    </source>
</evidence>
<gene>
    <name evidence="1" type="ORF">F966_03255</name>
</gene>
<sequence>MFSFFNHTHNWVELYSTSSLSHQQQDEVLS</sequence>
<dbReference type="HOGENOM" id="CLU_221347_0_0_6"/>